<evidence type="ECO:0008006" key="3">
    <source>
        <dbReference type="Google" id="ProtNLM"/>
    </source>
</evidence>
<dbReference type="KEGG" id="bbae:FRD01_09075"/>
<dbReference type="OrthoDB" id="9814944at2"/>
<name>A0A5B8XQX2_9DELT</name>
<sequence length="551" mass="63543">MKYLLPQSKTQHDVESACFTVGFMRGYTYPVSNHEDFERVWYKGDISVIYRSVPTFGGAIITFTEEDEDTEALKVLLGVYSFEEVVKQMDFVEDRELPRELSRFSLLGWSLRTQDIYTGPLYAHWSRALNSEETQIKVAALKAASLLYFVPGVEEDVETLQEDPVFGNLATQVFRQIQDRKQPFYHPTRNIDVLLGRAHDGMARGDWAFALESAQAALLENEYLLEARKIQAEAFGQLEDHWAAWFAMEYTLANTYEDAFVEEKPEMIAFLEKERALALEGQDVTQAARNVALSLLRTGLYEAQSLESLFEHDPDWRARWLFVFKLYGLRDSFEPVIELEPDSVVLLPFKGELLWRAGDEEAAFETWNQWLDAVEDWVLQPGSFDEFAYEWYDYAMFGPPTLGRVFSALAHELSGDWPRLERLVELWFKDEPDFYLPHLHLGLCHTFQDRPDEAIESYTRAIDLYHSAGMESFGDSPISTAYFNRACELGKKGLLESTVFADLEEAVALSRRYAQMAVEDDYMKPVMDDPRFERAIRLGLARAAEHDQILH</sequence>
<evidence type="ECO:0000313" key="2">
    <source>
        <dbReference type="Proteomes" id="UP000321595"/>
    </source>
</evidence>
<dbReference type="Proteomes" id="UP000321595">
    <property type="component" value="Chromosome"/>
</dbReference>
<dbReference type="RefSeq" id="WP_146959073.1">
    <property type="nucleotide sequence ID" value="NZ_CP042467.1"/>
</dbReference>
<reference evidence="1 2" key="1">
    <citation type="submission" date="2019-08" db="EMBL/GenBank/DDBJ databases">
        <authorList>
            <person name="Liang Q."/>
        </authorList>
    </citation>
    <scope>NUCLEOTIDE SEQUENCE [LARGE SCALE GENOMIC DNA]</scope>
    <source>
        <strain evidence="1 2">V1718</strain>
    </source>
</reference>
<evidence type="ECO:0000313" key="1">
    <source>
        <dbReference type="EMBL" id="QED27388.1"/>
    </source>
</evidence>
<dbReference type="EMBL" id="CP042467">
    <property type="protein sequence ID" value="QED27388.1"/>
    <property type="molecule type" value="Genomic_DNA"/>
</dbReference>
<gene>
    <name evidence="1" type="ORF">FRD01_09075</name>
</gene>
<proteinExistence type="predicted"/>
<accession>A0A5B8XQX2</accession>
<organism evidence="1 2">
    <name type="scientific">Microvenator marinus</name>
    <dbReference type="NCBI Taxonomy" id="2600177"/>
    <lineage>
        <taxon>Bacteria</taxon>
        <taxon>Deltaproteobacteria</taxon>
        <taxon>Bradymonadales</taxon>
        <taxon>Microvenatoraceae</taxon>
        <taxon>Microvenator</taxon>
    </lineage>
</organism>
<dbReference type="Gene3D" id="1.25.40.10">
    <property type="entry name" value="Tetratricopeptide repeat domain"/>
    <property type="match status" value="1"/>
</dbReference>
<dbReference type="AlphaFoldDB" id="A0A5B8XQX2"/>
<dbReference type="SUPFAM" id="SSF48452">
    <property type="entry name" value="TPR-like"/>
    <property type="match status" value="2"/>
</dbReference>
<dbReference type="InterPro" id="IPR011990">
    <property type="entry name" value="TPR-like_helical_dom_sf"/>
</dbReference>
<keyword evidence="2" id="KW-1185">Reference proteome</keyword>
<protein>
    <recommendedName>
        <fullName evidence="3">Tetratricopeptide repeat protein</fullName>
    </recommendedName>
</protein>